<dbReference type="Pfam" id="PF14303">
    <property type="entry name" value="NAM-associated"/>
    <property type="match status" value="1"/>
</dbReference>
<sequence length="373" mass="42276">MAPPPDEDGSALTTAPAYQFGSAPAPTLHASARIPATGPNPGGQPAWYPGPLPQFTPSAATPTNCGMDYYPPGGFTGLLHAGQPFIPYVSAPWPPMGKESQLAPPKNNSENQNAKKRSKCTTIINLDDGNDVRTAKRLVFDPDEDVRLVSAWLIHSNDPINGNCKKNDQYWGDVHEFYNSTTPANRKREVKHLKDRWGKIKRWVGFFCASWKKATSIYLSGYSDDQLRDRAKQFYLDDYPKEGPFTVEHCWKILRDEPKWHAVLEELEKPNKRSSEDEDKTTDISDVGEKERPIGTNQAKKQRNSKGREDFLEAQERITDKKFETARLRRESVLLESYQKLLCMDIREMTEDVRAEHVLALKMLREKLASNNN</sequence>
<name>A0A9N7MDB5_STRHE</name>
<dbReference type="Proteomes" id="UP001153555">
    <property type="component" value="Unassembled WGS sequence"/>
</dbReference>
<reference evidence="3" key="1">
    <citation type="submission" date="2019-12" db="EMBL/GenBank/DDBJ databases">
        <authorList>
            <person name="Scholes J."/>
        </authorList>
    </citation>
    <scope>NUCLEOTIDE SEQUENCE</scope>
</reference>
<dbReference type="EMBL" id="CACSLK010001140">
    <property type="protein sequence ID" value="CAA0807556.1"/>
    <property type="molecule type" value="Genomic_DNA"/>
</dbReference>
<protein>
    <submittedName>
        <fullName evidence="3">DNA binding</fullName>
    </submittedName>
</protein>
<feature type="compositionally biased region" description="Basic and acidic residues" evidence="1">
    <location>
        <begin position="269"/>
        <end position="293"/>
    </location>
</feature>
<evidence type="ECO:0000313" key="4">
    <source>
        <dbReference type="Proteomes" id="UP001153555"/>
    </source>
</evidence>
<comment type="caution">
    <text evidence="3">The sequence shown here is derived from an EMBL/GenBank/DDBJ whole genome shotgun (WGS) entry which is preliminary data.</text>
</comment>
<evidence type="ECO:0000256" key="1">
    <source>
        <dbReference type="SAM" id="MobiDB-lite"/>
    </source>
</evidence>
<feature type="domain" description="No apical meristem-associated C-terminal" evidence="2">
    <location>
        <begin position="244"/>
        <end position="354"/>
    </location>
</feature>
<proteinExistence type="predicted"/>
<evidence type="ECO:0000313" key="3">
    <source>
        <dbReference type="EMBL" id="CAA0807556.1"/>
    </source>
</evidence>
<evidence type="ECO:0000259" key="2">
    <source>
        <dbReference type="Pfam" id="PF14303"/>
    </source>
</evidence>
<accession>A0A9N7MDB5</accession>
<feature type="region of interest" description="Disordered" evidence="1">
    <location>
        <begin position="1"/>
        <end position="24"/>
    </location>
</feature>
<dbReference type="PANTHER" id="PTHR45224:SF15">
    <property type="entry name" value="OS10G0563100 PROTEIN"/>
    <property type="match status" value="1"/>
</dbReference>
<feature type="region of interest" description="Disordered" evidence="1">
    <location>
        <begin position="269"/>
        <end position="311"/>
    </location>
</feature>
<dbReference type="InterPro" id="IPR029466">
    <property type="entry name" value="NAM-associated_C"/>
</dbReference>
<gene>
    <name evidence="3" type="ORF">SHERM_10273</name>
</gene>
<dbReference type="OrthoDB" id="70182at2759"/>
<keyword evidence="4" id="KW-1185">Reference proteome</keyword>
<feature type="region of interest" description="Disordered" evidence="1">
    <location>
        <begin position="97"/>
        <end position="117"/>
    </location>
</feature>
<dbReference type="AlphaFoldDB" id="A0A9N7MDB5"/>
<organism evidence="3 4">
    <name type="scientific">Striga hermonthica</name>
    <name type="common">Purple witchweed</name>
    <name type="synonym">Buchnera hermonthica</name>
    <dbReference type="NCBI Taxonomy" id="68872"/>
    <lineage>
        <taxon>Eukaryota</taxon>
        <taxon>Viridiplantae</taxon>
        <taxon>Streptophyta</taxon>
        <taxon>Embryophyta</taxon>
        <taxon>Tracheophyta</taxon>
        <taxon>Spermatophyta</taxon>
        <taxon>Magnoliopsida</taxon>
        <taxon>eudicotyledons</taxon>
        <taxon>Gunneridae</taxon>
        <taxon>Pentapetalae</taxon>
        <taxon>asterids</taxon>
        <taxon>lamiids</taxon>
        <taxon>Lamiales</taxon>
        <taxon>Orobanchaceae</taxon>
        <taxon>Buchnereae</taxon>
        <taxon>Striga</taxon>
    </lineage>
</organism>
<dbReference type="PANTHER" id="PTHR45224">
    <property type="entry name" value="OS01G0527900 PROTEIN-RELATED"/>
    <property type="match status" value="1"/>
</dbReference>